<accession>A0A409VJR9</accession>
<feature type="compositionally biased region" description="Low complexity" evidence="1">
    <location>
        <begin position="15"/>
        <end position="30"/>
    </location>
</feature>
<feature type="region of interest" description="Disordered" evidence="1">
    <location>
        <begin position="300"/>
        <end position="343"/>
    </location>
</feature>
<evidence type="ECO:0000313" key="3">
    <source>
        <dbReference type="EMBL" id="PPQ66529.1"/>
    </source>
</evidence>
<name>A0A409VJR9_9AGAR</name>
<reference evidence="3 4" key="1">
    <citation type="journal article" date="2018" name="Evol. Lett.">
        <title>Horizontal gene cluster transfer increased hallucinogenic mushroom diversity.</title>
        <authorList>
            <person name="Reynolds H.T."/>
            <person name="Vijayakumar V."/>
            <person name="Gluck-Thaler E."/>
            <person name="Korotkin H.B."/>
            <person name="Matheny P.B."/>
            <person name="Slot J.C."/>
        </authorList>
    </citation>
    <scope>NUCLEOTIDE SEQUENCE [LARGE SCALE GENOMIC DNA]</scope>
    <source>
        <strain evidence="3 4">SRW20</strain>
    </source>
</reference>
<proteinExistence type="predicted"/>
<feature type="compositionally biased region" description="Polar residues" evidence="1">
    <location>
        <begin position="103"/>
        <end position="128"/>
    </location>
</feature>
<dbReference type="AlphaFoldDB" id="A0A409VJR9"/>
<feature type="region of interest" description="Disordered" evidence="1">
    <location>
        <begin position="1"/>
        <end position="136"/>
    </location>
</feature>
<feature type="compositionally biased region" description="Polar residues" evidence="1">
    <location>
        <begin position="78"/>
        <end position="94"/>
    </location>
</feature>
<organism evidence="3 4">
    <name type="scientific">Gymnopilus dilepis</name>
    <dbReference type="NCBI Taxonomy" id="231916"/>
    <lineage>
        <taxon>Eukaryota</taxon>
        <taxon>Fungi</taxon>
        <taxon>Dikarya</taxon>
        <taxon>Basidiomycota</taxon>
        <taxon>Agaricomycotina</taxon>
        <taxon>Agaricomycetes</taxon>
        <taxon>Agaricomycetidae</taxon>
        <taxon>Agaricales</taxon>
        <taxon>Agaricineae</taxon>
        <taxon>Hymenogastraceae</taxon>
        <taxon>Gymnopilus</taxon>
    </lineage>
</organism>
<keyword evidence="4" id="KW-1185">Reference proteome</keyword>
<feature type="compositionally biased region" description="Low complexity" evidence="1">
    <location>
        <begin position="313"/>
        <end position="328"/>
    </location>
</feature>
<feature type="compositionally biased region" description="Pro residues" evidence="1">
    <location>
        <begin position="57"/>
        <end position="70"/>
    </location>
</feature>
<feature type="domain" description="SMODS and SLOG-associating 2TM effector" evidence="2">
    <location>
        <begin position="200"/>
        <end position="300"/>
    </location>
</feature>
<dbReference type="EMBL" id="NHYE01005628">
    <property type="protein sequence ID" value="PPQ66529.1"/>
    <property type="molecule type" value="Genomic_DNA"/>
</dbReference>
<dbReference type="InParanoid" id="A0A409VJR9"/>
<dbReference type="NCBIfam" id="NF033635">
    <property type="entry name" value="SLATT_fungal"/>
    <property type="match status" value="1"/>
</dbReference>
<dbReference type="InterPro" id="IPR041622">
    <property type="entry name" value="SLATT_fungi"/>
</dbReference>
<gene>
    <name evidence="3" type="ORF">CVT26_009502</name>
</gene>
<feature type="compositionally biased region" description="Polar residues" evidence="1">
    <location>
        <begin position="329"/>
        <end position="343"/>
    </location>
</feature>
<evidence type="ECO:0000313" key="4">
    <source>
        <dbReference type="Proteomes" id="UP000284706"/>
    </source>
</evidence>
<feature type="region of interest" description="Disordered" evidence="1">
    <location>
        <begin position="269"/>
        <end position="288"/>
    </location>
</feature>
<protein>
    <recommendedName>
        <fullName evidence="2">SMODS and SLOG-associating 2TM effector domain-containing protein</fullName>
    </recommendedName>
</protein>
<dbReference type="OrthoDB" id="3245801at2759"/>
<comment type="caution">
    <text evidence="3">The sequence shown here is derived from an EMBL/GenBank/DDBJ whole genome shotgun (WGS) entry which is preliminary data.</text>
</comment>
<feature type="compositionally biased region" description="Basic and acidic residues" evidence="1">
    <location>
        <begin position="35"/>
        <end position="47"/>
    </location>
</feature>
<dbReference type="Proteomes" id="UP000284706">
    <property type="component" value="Unassembled WGS sequence"/>
</dbReference>
<sequence length="343" mass="37173">MSSEPNPVVIVQSVAEPAPQPSSSRAPSDPFTSTDDPRRRSDPEFKDGPAQPADTQPAPPSRAGPSPVPGRPVWGDGPQNNGTGFRDSYASQSRSPREGQPYGGNTRSRIPRQQTGGTYTSADVNPSLNVRPDGSYELPLTMEERLKPTIKEATALRDKFAKMEFMYTWLHNGAIGLQVLLGSLTTGLSAVAATGGKSSAAQTTILGSCSPFQMHSHTGLIDILARGLSTVVASYLANARGSNEPDLSKTRVKDLNQFLRECDAFIKDHGQRRRNPEDANDPLNKQLITKRKRFEEILGNINRPDANNNGKPQTTNQNSNQNGTQTQQKPEVSSPSSISNEKR</sequence>
<evidence type="ECO:0000256" key="1">
    <source>
        <dbReference type="SAM" id="MobiDB-lite"/>
    </source>
</evidence>
<dbReference type="Pfam" id="PF18142">
    <property type="entry name" value="SLATT_fungal"/>
    <property type="match status" value="1"/>
</dbReference>
<evidence type="ECO:0000259" key="2">
    <source>
        <dbReference type="Pfam" id="PF18142"/>
    </source>
</evidence>